<evidence type="ECO:0000256" key="1">
    <source>
        <dbReference type="ARBA" id="ARBA00004442"/>
    </source>
</evidence>
<protein>
    <recommendedName>
        <fullName evidence="8">Outer membrane protein W</fullName>
    </recommendedName>
</protein>
<dbReference type="Gene3D" id="2.40.160.20">
    <property type="match status" value="1"/>
</dbReference>
<feature type="signal peptide" evidence="9">
    <location>
        <begin position="1"/>
        <end position="22"/>
    </location>
</feature>
<comment type="subcellular location">
    <subcellularLocation>
        <location evidence="1">Cell outer membrane</location>
    </subcellularLocation>
</comment>
<dbReference type="FunFam" id="2.40.160.20:FF:000001">
    <property type="entry name" value="Outer membrane protein W"/>
    <property type="match status" value="1"/>
</dbReference>
<keyword evidence="6" id="KW-0472">Membrane</keyword>
<evidence type="ECO:0000256" key="7">
    <source>
        <dbReference type="ARBA" id="ARBA00023237"/>
    </source>
</evidence>
<proteinExistence type="inferred from homology"/>
<accession>A0A2T3NB54</accession>
<evidence type="ECO:0000256" key="2">
    <source>
        <dbReference type="ARBA" id="ARBA00009330"/>
    </source>
</evidence>
<evidence type="ECO:0000256" key="8">
    <source>
        <dbReference type="ARBA" id="ARBA00074212"/>
    </source>
</evidence>
<feature type="chain" id="PRO_5015710558" description="Outer membrane protein W" evidence="9">
    <location>
        <begin position="23"/>
        <end position="212"/>
    </location>
</feature>
<dbReference type="GO" id="GO:0009279">
    <property type="term" value="C:cell outer membrane"/>
    <property type="evidence" value="ECO:0007669"/>
    <property type="project" value="UniProtKB-SubCell"/>
</dbReference>
<comment type="similarity">
    <text evidence="2">Belongs to the OmpW/AlkL family.</text>
</comment>
<organism evidence="10 11">
    <name type="scientific">Photobacterium rosenbergii</name>
    <dbReference type="NCBI Taxonomy" id="294936"/>
    <lineage>
        <taxon>Bacteria</taxon>
        <taxon>Pseudomonadati</taxon>
        <taxon>Pseudomonadota</taxon>
        <taxon>Gammaproteobacteria</taxon>
        <taxon>Vibrionales</taxon>
        <taxon>Vibrionaceae</taxon>
        <taxon>Photobacterium</taxon>
    </lineage>
</organism>
<gene>
    <name evidence="10" type="ORF">C9J01_16635</name>
</gene>
<dbReference type="RefSeq" id="WP_107299263.1">
    <property type="nucleotide sequence ID" value="NZ_PYMB01000008.1"/>
</dbReference>
<dbReference type="Pfam" id="PF03922">
    <property type="entry name" value="OmpW"/>
    <property type="match status" value="1"/>
</dbReference>
<dbReference type="Proteomes" id="UP000241346">
    <property type="component" value="Unassembled WGS sequence"/>
</dbReference>
<dbReference type="GO" id="GO:0055085">
    <property type="term" value="P:transmembrane transport"/>
    <property type="evidence" value="ECO:0007669"/>
    <property type="project" value="TreeGrafter"/>
</dbReference>
<dbReference type="SUPFAM" id="SSF56925">
    <property type="entry name" value="OMPA-like"/>
    <property type="match status" value="1"/>
</dbReference>
<evidence type="ECO:0000256" key="5">
    <source>
        <dbReference type="ARBA" id="ARBA00022729"/>
    </source>
</evidence>
<sequence>MKKNLYTVAILAAIMAAPQAMAHKQGDILVRAGTATVVPNESSDDVIGLGEFGIDSNTQLGITVGYMLTDNISVELLAATPFRHSVSLNGVGKIAEIEHLPPTLMLQYYFMDSASKFRPYVGAGLNYTTFFNEDFNGTGEGAELSDLKLEDSWGLAANVGIDYQVKDSWFFGASVWYADISTDVKFKYQGDAQKISTDIDPWVFMVTAGYSF</sequence>
<dbReference type="AlphaFoldDB" id="A0A2T3NB54"/>
<dbReference type="NCBIfam" id="NF008202">
    <property type="entry name" value="PRK10959.1"/>
    <property type="match status" value="1"/>
</dbReference>
<keyword evidence="4" id="KW-0812">Transmembrane</keyword>
<evidence type="ECO:0000313" key="11">
    <source>
        <dbReference type="Proteomes" id="UP000241346"/>
    </source>
</evidence>
<dbReference type="PANTHER" id="PTHR36920:SF1">
    <property type="entry name" value="OUTER MEMBRANE PROTEIN W"/>
    <property type="match status" value="1"/>
</dbReference>
<evidence type="ECO:0000256" key="6">
    <source>
        <dbReference type="ARBA" id="ARBA00023136"/>
    </source>
</evidence>
<dbReference type="InterPro" id="IPR005618">
    <property type="entry name" value="OMPW"/>
</dbReference>
<evidence type="ECO:0000256" key="9">
    <source>
        <dbReference type="SAM" id="SignalP"/>
    </source>
</evidence>
<dbReference type="PANTHER" id="PTHR36920">
    <property type="match status" value="1"/>
</dbReference>
<reference evidence="10 11" key="1">
    <citation type="submission" date="2018-03" db="EMBL/GenBank/DDBJ databases">
        <title>Whole genome sequencing of Histamine producing bacteria.</title>
        <authorList>
            <person name="Butler K."/>
        </authorList>
    </citation>
    <scope>NUCLEOTIDE SEQUENCE [LARGE SCALE GENOMIC DNA]</scope>
    <source>
        <strain evidence="10 11">DSM 19138</strain>
    </source>
</reference>
<evidence type="ECO:0000256" key="3">
    <source>
        <dbReference type="ARBA" id="ARBA00022452"/>
    </source>
</evidence>
<keyword evidence="7" id="KW-0998">Cell outer membrane</keyword>
<dbReference type="EMBL" id="PYMB01000008">
    <property type="protein sequence ID" value="PSW11093.1"/>
    <property type="molecule type" value="Genomic_DNA"/>
</dbReference>
<keyword evidence="3" id="KW-1134">Transmembrane beta strand</keyword>
<evidence type="ECO:0000313" key="10">
    <source>
        <dbReference type="EMBL" id="PSW11093.1"/>
    </source>
</evidence>
<dbReference type="InterPro" id="IPR011250">
    <property type="entry name" value="OMP/PagP_B-barrel"/>
</dbReference>
<keyword evidence="5 9" id="KW-0732">Signal</keyword>
<name>A0A2T3NB54_9GAMM</name>
<evidence type="ECO:0000256" key="4">
    <source>
        <dbReference type="ARBA" id="ARBA00022692"/>
    </source>
</evidence>
<dbReference type="OrthoDB" id="9807574at2"/>
<comment type="caution">
    <text evidence="10">The sequence shown here is derived from an EMBL/GenBank/DDBJ whole genome shotgun (WGS) entry which is preliminary data.</text>
</comment>